<dbReference type="AlphaFoldDB" id="A0A2W5M918"/>
<feature type="region of interest" description="Disordered" evidence="1">
    <location>
        <begin position="47"/>
        <end position="69"/>
    </location>
</feature>
<name>A0A2W5M918_9GAMM</name>
<reference evidence="2 3" key="1">
    <citation type="submission" date="2017-08" db="EMBL/GenBank/DDBJ databases">
        <title>Infants hospitalized years apart are colonized by the same room-sourced microbial strains.</title>
        <authorList>
            <person name="Brooks B."/>
            <person name="Olm M.R."/>
            <person name="Firek B.A."/>
            <person name="Baker R."/>
            <person name="Thomas B.C."/>
            <person name="Morowitz M.J."/>
            <person name="Banfield J.F."/>
        </authorList>
    </citation>
    <scope>NUCLEOTIDE SEQUENCE [LARGE SCALE GENOMIC DNA]</scope>
    <source>
        <strain evidence="2">S2_005_003_R2_42</strain>
    </source>
</reference>
<evidence type="ECO:0000313" key="3">
    <source>
        <dbReference type="Proteomes" id="UP000249046"/>
    </source>
</evidence>
<organism evidence="2 3">
    <name type="scientific">Rhodanobacter denitrificans</name>
    <dbReference type="NCBI Taxonomy" id="666685"/>
    <lineage>
        <taxon>Bacteria</taxon>
        <taxon>Pseudomonadati</taxon>
        <taxon>Pseudomonadota</taxon>
        <taxon>Gammaproteobacteria</taxon>
        <taxon>Lysobacterales</taxon>
        <taxon>Rhodanobacteraceae</taxon>
        <taxon>Rhodanobacter</taxon>
    </lineage>
</organism>
<dbReference type="EMBL" id="QFPO01000005">
    <property type="protein sequence ID" value="PZQ16287.1"/>
    <property type="molecule type" value="Genomic_DNA"/>
</dbReference>
<evidence type="ECO:0000256" key="1">
    <source>
        <dbReference type="SAM" id="MobiDB-lite"/>
    </source>
</evidence>
<protein>
    <submittedName>
        <fullName evidence="2">Uncharacterized protein</fullName>
    </submittedName>
</protein>
<comment type="caution">
    <text evidence="2">The sequence shown here is derived from an EMBL/GenBank/DDBJ whole genome shotgun (WGS) entry which is preliminary data.</text>
</comment>
<proteinExistence type="predicted"/>
<accession>A0A2W5M918</accession>
<sequence>MEWIGRARRSIDAQRGTHAGLDSASLGDATARPWPERHLILAHSRELPGRGAHSDSIGPARACPTPAAG</sequence>
<feature type="region of interest" description="Disordered" evidence="1">
    <location>
        <begin position="1"/>
        <end position="29"/>
    </location>
</feature>
<evidence type="ECO:0000313" key="2">
    <source>
        <dbReference type="EMBL" id="PZQ16287.1"/>
    </source>
</evidence>
<dbReference type="Proteomes" id="UP000249046">
    <property type="component" value="Unassembled WGS sequence"/>
</dbReference>
<gene>
    <name evidence="2" type="ORF">DI564_06520</name>
</gene>